<reference evidence="1" key="1">
    <citation type="submission" date="2018-05" db="EMBL/GenBank/DDBJ databases">
        <authorList>
            <person name="Lanie J.A."/>
            <person name="Ng W.-L."/>
            <person name="Kazmierczak K.M."/>
            <person name="Andrzejewski T.M."/>
            <person name="Davidsen T.M."/>
            <person name="Wayne K.J."/>
            <person name="Tettelin H."/>
            <person name="Glass J.I."/>
            <person name="Rusch D."/>
            <person name="Podicherti R."/>
            <person name="Tsui H.-C.T."/>
            <person name="Winkler M.E."/>
        </authorList>
    </citation>
    <scope>NUCLEOTIDE SEQUENCE</scope>
</reference>
<feature type="non-terminal residue" evidence="1">
    <location>
        <position position="22"/>
    </location>
</feature>
<protein>
    <submittedName>
        <fullName evidence="1">Uncharacterized protein</fullName>
    </submittedName>
</protein>
<evidence type="ECO:0000313" key="1">
    <source>
        <dbReference type="EMBL" id="SVC14110.1"/>
    </source>
</evidence>
<accession>A0A382JPR8</accession>
<proteinExistence type="predicted"/>
<dbReference type="AlphaFoldDB" id="A0A382JPR8"/>
<dbReference type="EMBL" id="UINC01075685">
    <property type="protein sequence ID" value="SVC14110.1"/>
    <property type="molecule type" value="Genomic_DNA"/>
</dbReference>
<name>A0A382JPR8_9ZZZZ</name>
<organism evidence="1">
    <name type="scientific">marine metagenome</name>
    <dbReference type="NCBI Taxonomy" id="408172"/>
    <lineage>
        <taxon>unclassified sequences</taxon>
        <taxon>metagenomes</taxon>
        <taxon>ecological metagenomes</taxon>
    </lineage>
</organism>
<gene>
    <name evidence="1" type="ORF">METZ01_LOCUS266964</name>
</gene>
<sequence length="22" mass="2687">MSIFKNWPTLTELFFGKQDKKK</sequence>